<evidence type="ECO:0000256" key="7">
    <source>
        <dbReference type="ARBA" id="ARBA00023014"/>
    </source>
</evidence>
<feature type="domain" description="HhH-GPD" evidence="10">
    <location>
        <begin position="90"/>
        <end position="240"/>
    </location>
</feature>
<evidence type="ECO:0000256" key="9">
    <source>
        <dbReference type="ARBA" id="ARBA00023295"/>
    </source>
</evidence>
<keyword evidence="7" id="KW-0411">Iron-sulfur</keyword>
<evidence type="ECO:0000256" key="3">
    <source>
        <dbReference type="ARBA" id="ARBA00022723"/>
    </source>
</evidence>
<dbReference type="InterPro" id="IPR044298">
    <property type="entry name" value="MIG/MutY"/>
</dbReference>
<proteinExistence type="inferred from homology"/>
<dbReference type="SUPFAM" id="SSF48150">
    <property type="entry name" value="DNA-glycosylase"/>
    <property type="match status" value="1"/>
</dbReference>
<keyword evidence="5" id="KW-0378">Hydrolase</keyword>
<dbReference type="PANTHER" id="PTHR42944:SF1">
    <property type="entry name" value="ADENINE DNA GLYCOSYLASE"/>
    <property type="match status" value="1"/>
</dbReference>
<protein>
    <submittedName>
        <fullName evidence="11">Base excision DNA repair protein, HhH-GPD family</fullName>
    </submittedName>
</protein>
<keyword evidence="3" id="KW-0479">Metal-binding</keyword>
<evidence type="ECO:0000256" key="6">
    <source>
        <dbReference type="ARBA" id="ARBA00023004"/>
    </source>
</evidence>
<evidence type="ECO:0000259" key="10">
    <source>
        <dbReference type="SMART" id="SM00478"/>
    </source>
</evidence>
<evidence type="ECO:0000256" key="8">
    <source>
        <dbReference type="ARBA" id="ARBA00023204"/>
    </source>
</evidence>
<dbReference type="Gene3D" id="1.10.1670.10">
    <property type="entry name" value="Helix-hairpin-Helix base-excision DNA repair enzymes (C-terminal)"/>
    <property type="match status" value="1"/>
</dbReference>
<evidence type="ECO:0000256" key="1">
    <source>
        <dbReference type="ARBA" id="ARBA00001966"/>
    </source>
</evidence>
<dbReference type="Gene3D" id="1.10.340.30">
    <property type="entry name" value="Hypothetical protein, domain 2"/>
    <property type="match status" value="1"/>
</dbReference>
<dbReference type="InterPro" id="IPR011257">
    <property type="entry name" value="DNA_glycosylase"/>
</dbReference>
<comment type="similarity">
    <text evidence="2">Belongs to the Nth/MutY family.</text>
</comment>
<keyword evidence="12" id="KW-1185">Reference proteome</keyword>
<reference evidence="11 12" key="1">
    <citation type="submission" date="2010-08" db="EMBL/GenBank/DDBJ databases">
        <authorList>
            <person name="Durkin A.S."/>
            <person name="Madupu R."/>
            <person name="Torralba M."/>
            <person name="Gillis M."/>
            <person name="Methe B."/>
            <person name="Sutton G."/>
            <person name="Nelson K.E."/>
        </authorList>
    </citation>
    <scope>NUCLEOTIDE SEQUENCE [LARGE SCALE GENOMIC DNA]</scope>
    <source>
        <strain evidence="11 12">PB189-T1-4</strain>
    </source>
</reference>
<evidence type="ECO:0000256" key="2">
    <source>
        <dbReference type="ARBA" id="ARBA00008343"/>
    </source>
</evidence>
<evidence type="ECO:0000256" key="5">
    <source>
        <dbReference type="ARBA" id="ARBA00022801"/>
    </source>
</evidence>
<organism evidence="11 12">
    <name type="scientific">Fannyhessea vaginae PB189-T1-4</name>
    <dbReference type="NCBI Taxonomy" id="866774"/>
    <lineage>
        <taxon>Bacteria</taxon>
        <taxon>Bacillati</taxon>
        <taxon>Actinomycetota</taxon>
        <taxon>Coriobacteriia</taxon>
        <taxon>Coriobacteriales</taxon>
        <taxon>Atopobiaceae</taxon>
        <taxon>Fannyhessea</taxon>
    </lineage>
</organism>
<keyword evidence="9" id="KW-0326">Glycosidase</keyword>
<gene>
    <name evidence="11" type="ORF">HMPREF9248_0417</name>
</gene>
<evidence type="ECO:0000313" key="12">
    <source>
        <dbReference type="Proteomes" id="UP000004431"/>
    </source>
</evidence>
<dbReference type="InterPro" id="IPR004036">
    <property type="entry name" value="Endonuclease-III-like_CS2"/>
</dbReference>
<evidence type="ECO:0000313" key="11">
    <source>
        <dbReference type="EMBL" id="EFL44401.1"/>
    </source>
</evidence>
<name>A0ABN0B149_9ACTN</name>
<evidence type="ECO:0000256" key="4">
    <source>
        <dbReference type="ARBA" id="ARBA00022763"/>
    </source>
</evidence>
<keyword evidence="4" id="KW-0227">DNA damage</keyword>
<dbReference type="PANTHER" id="PTHR42944">
    <property type="entry name" value="ADENINE DNA GLYCOSYLASE"/>
    <property type="match status" value="1"/>
</dbReference>
<keyword evidence="6" id="KW-0408">Iron</keyword>
<dbReference type="PROSITE" id="PS01155">
    <property type="entry name" value="ENDONUCLEASE_III_2"/>
    <property type="match status" value="1"/>
</dbReference>
<comment type="caution">
    <text evidence="11">The sequence shown here is derived from an EMBL/GenBank/DDBJ whole genome shotgun (WGS) entry which is preliminary data.</text>
</comment>
<dbReference type="Pfam" id="PF00730">
    <property type="entry name" value="HhH-GPD"/>
    <property type="match status" value="1"/>
</dbReference>
<keyword evidence="8" id="KW-0234">DNA repair</keyword>
<comment type="cofactor">
    <cofactor evidence="1">
        <name>[4Fe-4S] cluster</name>
        <dbReference type="ChEBI" id="CHEBI:49883"/>
    </cofactor>
</comment>
<dbReference type="InterPro" id="IPR023170">
    <property type="entry name" value="HhH_base_excis_C"/>
</dbReference>
<dbReference type="RefSeq" id="WP_006303806.1">
    <property type="nucleotide sequence ID" value="NZ_AEDQ01000016.1"/>
</dbReference>
<dbReference type="EMBL" id="AEDQ01000016">
    <property type="protein sequence ID" value="EFL44401.1"/>
    <property type="molecule type" value="Genomic_DNA"/>
</dbReference>
<dbReference type="Proteomes" id="UP000004431">
    <property type="component" value="Unassembled WGS sequence"/>
</dbReference>
<accession>A0ABN0B149</accession>
<dbReference type="SMART" id="SM00478">
    <property type="entry name" value="ENDO3c"/>
    <property type="match status" value="1"/>
</dbReference>
<dbReference type="InterPro" id="IPR003265">
    <property type="entry name" value="HhH-GPD_domain"/>
</dbReference>
<dbReference type="CDD" id="cd00056">
    <property type="entry name" value="ENDO3c"/>
    <property type="match status" value="1"/>
</dbReference>
<sequence length="342" mass="38328">MSGQNKSHTSKPAATTDAAFAPATMPNAINPSPTSLCRSTLAGCTNIGVCSRDQLYQLIYKISQAADTLYRDFPWRNTTDPYAIWISEVMLQQTQTARVALRWQEWLEQFPTVDVLAQAQTADVLRAWQGMGYNRRALYVLKTAQIISAHGGVFPQTTAELVQLPGIGAATAAGICAFAWNRHCAYLETNVRSVLLHELFPHEDQVSDRELITFVDALCPDDAPRTSRALHTPRMWNYALLDYGVWLKQHVSNPSRRSRSYTKQSKFEGSHRQKRAALVRILLDSRAANDSHAMTTARACELLCDEEVRAGRSPVSEDYVEQLLCELHAQDFCTFCDGSWQV</sequence>